<dbReference type="STRING" id="33528.ENSGAFP00000015983"/>
<keyword evidence="6 13" id="KW-1133">Transmembrane helix</keyword>
<feature type="transmembrane region" description="Helical" evidence="13">
    <location>
        <begin position="122"/>
        <end position="142"/>
    </location>
</feature>
<evidence type="ECO:0000256" key="12">
    <source>
        <dbReference type="ARBA" id="ARBA00023224"/>
    </source>
</evidence>
<feature type="transmembrane region" description="Helical" evidence="13">
    <location>
        <begin position="91"/>
        <end position="110"/>
    </location>
</feature>
<proteinExistence type="predicted"/>
<comment type="caution">
    <text evidence="15">The sequence shown here is derived from an EMBL/GenBank/DDBJ whole genome shotgun (WGS) entry which is preliminary data.</text>
</comment>
<keyword evidence="9" id="KW-1015">Disulfide bond</keyword>
<evidence type="ECO:0000256" key="10">
    <source>
        <dbReference type="ARBA" id="ARBA00023170"/>
    </source>
</evidence>
<keyword evidence="8 13" id="KW-0472">Membrane</keyword>
<feature type="transmembrane region" description="Helical" evidence="13">
    <location>
        <begin position="329"/>
        <end position="349"/>
    </location>
</feature>
<evidence type="ECO:0000256" key="6">
    <source>
        <dbReference type="ARBA" id="ARBA00022989"/>
    </source>
</evidence>
<dbReference type="Proteomes" id="UP000250572">
    <property type="component" value="Unassembled WGS sequence"/>
</dbReference>
<dbReference type="InterPro" id="IPR052921">
    <property type="entry name" value="GPCR1_Superfamily_Member"/>
</dbReference>
<dbReference type="PANTHER" id="PTHR26451">
    <property type="entry name" value="G_PROTEIN_RECEP_F1_2 DOMAIN-CONTAINING PROTEIN"/>
    <property type="match status" value="1"/>
</dbReference>
<feature type="transmembrane region" description="Helical" evidence="13">
    <location>
        <begin position="271"/>
        <end position="292"/>
    </location>
</feature>
<evidence type="ECO:0000256" key="9">
    <source>
        <dbReference type="ARBA" id="ARBA00023157"/>
    </source>
</evidence>
<dbReference type="PROSITE" id="PS50262">
    <property type="entry name" value="G_PROTEIN_RECEP_F1_2"/>
    <property type="match status" value="1"/>
</dbReference>
<evidence type="ECO:0000313" key="15">
    <source>
        <dbReference type="EMBL" id="PWA31283.1"/>
    </source>
</evidence>
<keyword evidence="10" id="KW-0675">Receptor</keyword>
<comment type="subcellular location">
    <subcellularLocation>
        <location evidence="1">Cell membrane</location>
        <topology evidence="1">Multi-pass membrane protein</topology>
    </subcellularLocation>
</comment>
<organism evidence="15 16">
    <name type="scientific">Gambusia affinis</name>
    <name type="common">Western mosquitofish</name>
    <name type="synonym">Heterandria affinis</name>
    <dbReference type="NCBI Taxonomy" id="33528"/>
    <lineage>
        <taxon>Eukaryota</taxon>
        <taxon>Metazoa</taxon>
        <taxon>Chordata</taxon>
        <taxon>Craniata</taxon>
        <taxon>Vertebrata</taxon>
        <taxon>Euteleostomi</taxon>
        <taxon>Actinopterygii</taxon>
        <taxon>Neopterygii</taxon>
        <taxon>Teleostei</taxon>
        <taxon>Neoteleostei</taxon>
        <taxon>Acanthomorphata</taxon>
        <taxon>Ovalentaria</taxon>
        <taxon>Atherinomorphae</taxon>
        <taxon>Cyprinodontiformes</taxon>
        <taxon>Poeciliidae</taxon>
        <taxon>Poeciliinae</taxon>
        <taxon>Gambusia</taxon>
    </lineage>
</organism>
<dbReference type="PANTHER" id="PTHR26451:SF871">
    <property type="entry name" value="ODORANT RECEPTOR-RELATED"/>
    <property type="match status" value="1"/>
</dbReference>
<feature type="transmembrane region" description="Helical" evidence="13">
    <location>
        <begin position="6"/>
        <end position="27"/>
    </location>
</feature>
<name>A0A315W5I0_GAMAF</name>
<evidence type="ECO:0000256" key="8">
    <source>
        <dbReference type="ARBA" id="ARBA00023136"/>
    </source>
</evidence>
<dbReference type="SUPFAM" id="SSF81321">
    <property type="entry name" value="Family A G protein-coupled receptor-like"/>
    <property type="match status" value="2"/>
</dbReference>
<dbReference type="FunFam" id="1.20.1070.10:FF:000024">
    <property type="entry name" value="Olfactory receptor"/>
    <property type="match status" value="1"/>
</dbReference>
<keyword evidence="12" id="KW-0807">Transducer</keyword>
<evidence type="ECO:0000313" key="16">
    <source>
        <dbReference type="Proteomes" id="UP000250572"/>
    </source>
</evidence>
<dbReference type="GO" id="GO:0005549">
    <property type="term" value="F:odorant binding"/>
    <property type="evidence" value="ECO:0007669"/>
    <property type="project" value="TreeGrafter"/>
</dbReference>
<gene>
    <name evidence="15" type="ORF">CCH79_00002872</name>
</gene>
<evidence type="ECO:0000256" key="3">
    <source>
        <dbReference type="ARBA" id="ARBA00022606"/>
    </source>
</evidence>
<dbReference type="PROSITE" id="PS00237">
    <property type="entry name" value="G_PROTEIN_RECEP_F1_1"/>
    <property type="match status" value="1"/>
</dbReference>
<dbReference type="GO" id="GO:0004984">
    <property type="term" value="F:olfactory receptor activity"/>
    <property type="evidence" value="ECO:0007669"/>
    <property type="project" value="InterPro"/>
</dbReference>
<keyword evidence="11" id="KW-0325">Glycoprotein</keyword>
<dbReference type="Pfam" id="PF13853">
    <property type="entry name" value="7tm_4"/>
    <property type="match status" value="3"/>
</dbReference>
<evidence type="ECO:0000256" key="13">
    <source>
        <dbReference type="SAM" id="Phobius"/>
    </source>
</evidence>
<keyword evidence="7" id="KW-0297">G-protein coupled receptor</keyword>
<feature type="transmembrane region" description="Helical" evidence="13">
    <location>
        <begin position="39"/>
        <end position="58"/>
    </location>
</feature>
<reference evidence="15 16" key="1">
    <citation type="journal article" date="2018" name="G3 (Bethesda)">
        <title>A High-Quality Reference Genome for the Invasive Mosquitofish Gambusia affinis Using a Chicago Library.</title>
        <authorList>
            <person name="Hoffberg S.L."/>
            <person name="Troendle N.J."/>
            <person name="Glenn T.C."/>
            <person name="Mahmud O."/>
            <person name="Louha S."/>
            <person name="Chalopin D."/>
            <person name="Bennetzen J.L."/>
            <person name="Mauricio R."/>
        </authorList>
    </citation>
    <scope>NUCLEOTIDE SEQUENCE [LARGE SCALE GENOMIC DNA]</scope>
    <source>
        <strain evidence="15">NE01/NJP1002.9</strain>
        <tissue evidence="15">Muscle</tissue>
    </source>
</reference>
<keyword evidence="5" id="KW-0552">Olfaction</keyword>
<feature type="domain" description="G-protein coupled receptors family 1 profile" evidence="14">
    <location>
        <begin position="171"/>
        <end position="421"/>
    </location>
</feature>
<protein>
    <recommendedName>
        <fullName evidence="14">G-protein coupled receptors family 1 profile domain-containing protein</fullName>
    </recommendedName>
</protein>
<evidence type="ECO:0000256" key="11">
    <source>
        <dbReference type="ARBA" id="ARBA00023180"/>
    </source>
</evidence>
<evidence type="ECO:0000259" key="14">
    <source>
        <dbReference type="PROSITE" id="PS50262"/>
    </source>
</evidence>
<keyword evidence="16" id="KW-1185">Reference proteome</keyword>
<sequence>MQTCLPHLLTLMIFIGSVLFDLLYVRFGSKELSENMQNFMAIEFLVIPPVINPLIYGLRLTQLRKRVSYVICCRASKENRSKFMQTCLPHLLALMIFAGSVLLDLLYVRFGSKELSENVQNLMSMEFLVIPPIINPLIYGTFTLTGINETMDYRAAIFSLTLLYYCVILFLNISLIVIIVLDENLHEPMYVLLCCLCINAVYGTSGFYPKFLLDLLSFAQEISYEWCLFQAFVMYSFACGELSILAVMAYDRYLAICRPLLYHSLMTKRRLSQLVSFSWLTPFCIFSVSILLTSRLELCRLKIKRLFCVNWIIVQLACPHSNTLSNNVVSYATIFIYVSHGFFIIWTYMHLVRVCATSKDDRVKFMQTCVPHLVSLITFLTVIVFDLMYMRFGSADMPQSLQNFIAIEFLLFPPMMNPLIYGFKLTKIRNRILSLVYFRGQ</sequence>
<keyword evidence="2" id="KW-1003">Cell membrane</keyword>
<dbReference type="InterPro" id="IPR000725">
    <property type="entry name" value="Olfact_rcpt"/>
</dbReference>
<evidence type="ECO:0000256" key="4">
    <source>
        <dbReference type="ARBA" id="ARBA00022692"/>
    </source>
</evidence>
<dbReference type="AlphaFoldDB" id="A0A315W5I0"/>
<feature type="non-terminal residue" evidence="15">
    <location>
        <position position="441"/>
    </location>
</feature>
<evidence type="ECO:0000256" key="7">
    <source>
        <dbReference type="ARBA" id="ARBA00023040"/>
    </source>
</evidence>
<feature type="transmembrane region" description="Helical" evidence="13">
    <location>
        <begin position="404"/>
        <end position="423"/>
    </location>
</feature>
<dbReference type="InterPro" id="IPR000276">
    <property type="entry name" value="GPCR_Rhodpsn"/>
</dbReference>
<accession>A0A315W5I0</accession>
<feature type="transmembrane region" description="Helical" evidence="13">
    <location>
        <begin position="162"/>
        <end position="181"/>
    </location>
</feature>
<dbReference type="GO" id="GO:0004930">
    <property type="term" value="F:G protein-coupled receptor activity"/>
    <property type="evidence" value="ECO:0007669"/>
    <property type="project" value="UniProtKB-KW"/>
</dbReference>
<dbReference type="Gene3D" id="1.20.1070.10">
    <property type="entry name" value="Rhodopsin 7-helix transmembrane proteins"/>
    <property type="match status" value="1"/>
</dbReference>
<dbReference type="PRINTS" id="PR00245">
    <property type="entry name" value="OLFACTORYR"/>
</dbReference>
<feature type="transmembrane region" description="Helical" evidence="13">
    <location>
        <begin position="228"/>
        <end position="250"/>
    </location>
</feature>
<evidence type="ECO:0000256" key="2">
    <source>
        <dbReference type="ARBA" id="ARBA00022475"/>
    </source>
</evidence>
<keyword evidence="4 13" id="KW-0812">Transmembrane</keyword>
<feature type="transmembrane region" description="Helical" evidence="13">
    <location>
        <begin position="370"/>
        <end position="392"/>
    </location>
</feature>
<evidence type="ECO:0000256" key="5">
    <source>
        <dbReference type="ARBA" id="ARBA00022725"/>
    </source>
</evidence>
<dbReference type="EMBL" id="NHOQ01000293">
    <property type="protein sequence ID" value="PWA31283.1"/>
    <property type="molecule type" value="Genomic_DNA"/>
</dbReference>
<dbReference type="InterPro" id="IPR017452">
    <property type="entry name" value="GPCR_Rhodpsn_7TM"/>
</dbReference>
<evidence type="ECO:0000256" key="1">
    <source>
        <dbReference type="ARBA" id="ARBA00004651"/>
    </source>
</evidence>
<keyword evidence="3" id="KW-0716">Sensory transduction</keyword>
<dbReference type="GO" id="GO:0005886">
    <property type="term" value="C:plasma membrane"/>
    <property type="evidence" value="ECO:0007669"/>
    <property type="project" value="UniProtKB-SubCell"/>
</dbReference>